<keyword evidence="2" id="KW-1185">Reference proteome</keyword>
<accession>A0ACC3N0F8</accession>
<sequence length="625" mass="68942">MSRLKYSLNLKMLFNNLLATAALLLFSTPLTTASLGPKFHGDAHAAKSQHTKRQNFVKQATGLKEFTTPTGVKIRYKEPGKEGICETTEGVDSYSGYIDIAPNVHVFFWFFESRNDPSSDPITLWLNGGPGSDSLIGLFQELGPCRINPDLSSTLNPYSWNNVSNVLFLSQPVGVAFSNQGIVNGSLADYTGSVLNSTYANATATYPLLDPVNEGEIDTTDLAAIAAWHILQGFLSGMSKLDGDLKGVKEFHLWTESYGGHYGPAFYNYFYQQNELISNGTMEGYSLNFGTLGLINAIIDESVQAEYYPEFAVNNTYGIKAYNDTVYNYARFANFMPNGCLDQIEVCKYAAAGVEGGLIREHPGQTITNVATSFRSINSVCQEAADMCRDNVESPYYYFGNRGVYDIRHPYDDPTPPSYFEEYLNTAEIQNAIGVSNNYTTNNADVYFGFQSTGDFIFPNFRADLEEILASGVRVSLVYGDADYICNWFGGEAISLALRYENKDEFAAAGYEPMVYGGVQYGEVREYGNFSFTRIYEAGHEIPYYQPQGSLAVFNRSINYFNIADGTEKVTETLATNGTAETTHTTTLRPLPASSVRDSWGSSLVASYSVLDNQPPPTATGGYKQ</sequence>
<gene>
    <name evidence="1" type="ORF">LTR37_012670</name>
</gene>
<organism evidence="1 2">
    <name type="scientific">Vermiconidia calcicola</name>
    <dbReference type="NCBI Taxonomy" id="1690605"/>
    <lineage>
        <taxon>Eukaryota</taxon>
        <taxon>Fungi</taxon>
        <taxon>Dikarya</taxon>
        <taxon>Ascomycota</taxon>
        <taxon>Pezizomycotina</taxon>
        <taxon>Dothideomycetes</taxon>
        <taxon>Dothideomycetidae</taxon>
        <taxon>Mycosphaerellales</taxon>
        <taxon>Extremaceae</taxon>
        <taxon>Vermiconidia</taxon>
    </lineage>
</organism>
<protein>
    <submittedName>
        <fullName evidence="1">Uncharacterized protein</fullName>
    </submittedName>
</protein>
<evidence type="ECO:0000313" key="2">
    <source>
        <dbReference type="Proteomes" id="UP001281147"/>
    </source>
</evidence>
<evidence type="ECO:0000313" key="1">
    <source>
        <dbReference type="EMBL" id="KAK3706661.1"/>
    </source>
</evidence>
<proteinExistence type="predicted"/>
<dbReference type="Proteomes" id="UP001281147">
    <property type="component" value="Unassembled WGS sequence"/>
</dbReference>
<reference evidence="1" key="1">
    <citation type="submission" date="2023-07" db="EMBL/GenBank/DDBJ databases">
        <title>Black Yeasts Isolated from many extreme environments.</title>
        <authorList>
            <person name="Coleine C."/>
            <person name="Stajich J.E."/>
            <person name="Selbmann L."/>
        </authorList>
    </citation>
    <scope>NUCLEOTIDE SEQUENCE</scope>
    <source>
        <strain evidence="1">CCFEE 5714</strain>
    </source>
</reference>
<dbReference type="EMBL" id="JAUTXU010000118">
    <property type="protein sequence ID" value="KAK3706661.1"/>
    <property type="molecule type" value="Genomic_DNA"/>
</dbReference>
<comment type="caution">
    <text evidence="1">The sequence shown here is derived from an EMBL/GenBank/DDBJ whole genome shotgun (WGS) entry which is preliminary data.</text>
</comment>
<name>A0ACC3N0F8_9PEZI</name>